<keyword evidence="2" id="KW-0813">Transport</keyword>
<comment type="caution">
    <text evidence="10">The sequence shown here is derived from an EMBL/GenBank/DDBJ whole genome shotgun (WGS) entry which is preliminary data.</text>
</comment>
<feature type="transmembrane region" description="Helical" evidence="8">
    <location>
        <begin position="400"/>
        <end position="421"/>
    </location>
</feature>
<gene>
    <name evidence="10" type="ORF">B0T19DRAFT_360021</name>
</gene>
<evidence type="ECO:0000259" key="9">
    <source>
        <dbReference type="Pfam" id="PF00324"/>
    </source>
</evidence>
<organism evidence="10 11">
    <name type="scientific">Cercophora scortea</name>
    <dbReference type="NCBI Taxonomy" id="314031"/>
    <lineage>
        <taxon>Eukaryota</taxon>
        <taxon>Fungi</taxon>
        <taxon>Dikarya</taxon>
        <taxon>Ascomycota</taxon>
        <taxon>Pezizomycotina</taxon>
        <taxon>Sordariomycetes</taxon>
        <taxon>Sordariomycetidae</taxon>
        <taxon>Sordariales</taxon>
        <taxon>Lasiosphaeriaceae</taxon>
        <taxon>Cercophora</taxon>
    </lineage>
</organism>
<feature type="region of interest" description="Disordered" evidence="7">
    <location>
        <begin position="1"/>
        <end position="36"/>
    </location>
</feature>
<dbReference type="PROSITE" id="PS00218">
    <property type="entry name" value="AMINO_ACID_PERMEASE_1"/>
    <property type="match status" value="1"/>
</dbReference>
<dbReference type="GO" id="GO:0015171">
    <property type="term" value="F:amino acid transmembrane transporter activity"/>
    <property type="evidence" value="ECO:0007669"/>
    <property type="project" value="TreeGrafter"/>
</dbReference>
<evidence type="ECO:0000256" key="5">
    <source>
        <dbReference type="ARBA" id="ARBA00022989"/>
    </source>
</evidence>
<dbReference type="AlphaFoldDB" id="A0AAE0I963"/>
<evidence type="ECO:0000256" key="3">
    <source>
        <dbReference type="ARBA" id="ARBA00022692"/>
    </source>
</evidence>
<keyword evidence="3 8" id="KW-0812">Transmembrane</keyword>
<reference evidence="10" key="2">
    <citation type="submission" date="2023-06" db="EMBL/GenBank/DDBJ databases">
        <authorList>
            <consortium name="Lawrence Berkeley National Laboratory"/>
            <person name="Haridas S."/>
            <person name="Hensen N."/>
            <person name="Bonometti L."/>
            <person name="Westerberg I."/>
            <person name="Brannstrom I.O."/>
            <person name="Guillou S."/>
            <person name="Cros-Aarteil S."/>
            <person name="Calhoun S."/>
            <person name="Kuo A."/>
            <person name="Mondo S."/>
            <person name="Pangilinan J."/>
            <person name="Riley R."/>
            <person name="Labutti K."/>
            <person name="Andreopoulos B."/>
            <person name="Lipzen A."/>
            <person name="Chen C."/>
            <person name="Yanf M."/>
            <person name="Daum C."/>
            <person name="Ng V."/>
            <person name="Clum A."/>
            <person name="Steindorff A."/>
            <person name="Ohm R."/>
            <person name="Martin F."/>
            <person name="Silar P."/>
            <person name="Natvig D."/>
            <person name="Lalanne C."/>
            <person name="Gautier V."/>
            <person name="Ament-Velasquez S.L."/>
            <person name="Kruys A."/>
            <person name="Hutchinson M.I."/>
            <person name="Powell A.J."/>
            <person name="Barry K."/>
            <person name="Miller A.N."/>
            <person name="Grigoriev I.V."/>
            <person name="Debuchy R."/>
            <person name="Gladieux P."/>
            <person name="Thoren M.H."/>
            <person name="Johannesson H."/>
        </authorList>
    </citation>
    <scope>NUCLEOTIDE SEQUENCE</scope>
    <source>
        <strain evidence="10">SMH4131-1</strain>
    </source>
</reference>
<dbReference type="PANTHER" id="PTHR43341">
    <property type="entry name" value="AMINO ACID PERMEASE"/>
    <property type="match status" value="1"/>
</dbReference>
<dbReference type="PANTHER" id="PTHR43341:SF3">
    <property type="entry name" value="AMINO-ACID PERMEASE PB1C11.02-RELATED"/>
    <property type="match status" value="1"/>
</dbReference>
<evidence type="ECO:0000256" key="8">
    <source>
        <dbReference type="SAM" id="Phobius"/>
    </source>
</evidence>
<evidence type="ECO:0000313" key="11">
    <source>
        <dbReference type="Proteomes" id="UP001286456"/>
    </source>
</evidence>
<keyword evidence="11" id="KW-1185">Reference proteome</keyword>
<keyword evidence="5 8" id="KW-1133">Transmembrane helix</keyword>
<reference evidence="10" key="1">
    <citation type="journal article" date="2023" name="Mol. Phylogenet. Evol.">
        <title>Genome-scale phylogeny and comparative genomics of the fungal order Sordariales.</title>
        <authorList>
            <person name="Hensen N."/>
            <person name="Bonometti L."/>
            <person name="Westerberg I."/>
            <person name="Brannstrom I.O."/>
            <person name="Guillou S."/>
            <person name="Cros-Aarteil S."/>
            <person name="Calhoun S."/>
            <person name="Haridas S."/>
            <person name="Kuo A."/>
            <person name="Mondo S."/>
            <person name="Pangilinan J."/>
            <person name="Riley R."/>
            <person name="LaButti K."/>
            <person name="Andreopoulos B."/>
            <person name="Lipzen A."/>
            <person name="Chen C."/>
            <person name="Yan M."/>
            <person name="Daum C."/>
            <person name="Ng V."/>
            <person name="Clum A."/>
            <person name="Steindorff A."/>
            <person name="Ohm R.A."/>
            <person name="Martin F."/>
            <person name="Silar P."/>
            <person name="Natvig D.O."/>
            <person name="Lalanne C."/>
            <person name="Gautier V."/>
            <person name="Ament-Velasquez S.L."/>
            <person name="Kruys A."/>
            <person name="Hutchinson M.I."/>
            <person name="Powell A.J."/>
            <person name="Barry K."/>
            <person name="Miller A.N."/>
            <person name="Grigoriev I.V."/>
            <person name="Debuchy R."/>
            <person name="Gladieux P."/>
            <person name="Hiltunen Thoren M."/>
            <person name="Johannesson H."/>
        </authorList>
    </citation>
    <scope>NUCLEOTIDE SEQUENCE</scope>
    <source>
        <strain evidence="10">SMH4131-1</strain>
    </source>
</reference>
<feature type="transmembrane region" description="Helical" evidence="8">
    <location>
        <begin position="76"/>
        <end position="95"/>
    </location>
</feature>
<feature type="domain" description="Amino acid permease/ SLC12A" evidence="9">
    <location>
        <begin position="52"/>
        <end position="501"/>
    </location>
</feature>
<feature type="transmembrane region" description="Helical" evidence="8">
    <location>
        <begin position="326"/>
        <end position="351"/>
    </location>
</feature>
<evidence type="ECO:0000313" key="10">
    <source>
        <dbReference type="EMBL" id="KAK3320594.1"/>
    </source>
</evidence>
<feature type="transmembrane region" description="Helical" evidence="8">
    <location>
        <begin position="52"/>
        <end position="70"/>
    </location>
</feature>
<dbReference type="PIRSF" id="PIRSF006060">
    <property type="entry name" value="AA_transporter"/>
    <property type="match status" value="1"/>
</dbReference>
<feature type="transmembrane region" description="Helical" evidence="8">
    <location>
        <begin position="371"/>
        <end position="394"/>
    </location>
</feature>
<protein>
    <submittedName>
        <fullName evidence="10">Amino acid transporter</fullName>
    </submittedName>
</protein>
<accession>A0AAE0I963</accession>
<feature type="compositionally biased region" description="Basic and acidic residues" evidence="7">
    <location>
        <begin position="18"/>
        <end position="29"/>
    </location>
</feature>
<feature type="transmembrane region" description="Helical" evidence="8">
    <location>
        <begin position="102"/>
        <end position="120"/>
    </location>
</feature>
<name>A0AAE0I963_9PEZI</name>
<keyword evidence="4" id="KW-0029">Amino-acid transport</keyword>
<feature type="transmembrane region" description="Helical" evidence="8">
    <location>
        <begin position="163"/>
        <end position="182"/>
    </location>
</feature>
<evidence type="ECO:0000256" key="4">
    <source>
        <dbReference type="ARBA" id="ARBA00022970"/>
    </source>
</evidence>
<feature type="transmembrane region" description="Helical" evidence="8">
    <location>
        <begin position="475"/>
        <end position="495"/>
    </location>
</feature>
<evidence type="ECO:0000256" key="6">
    <source>
        <dbReference type="ARBA" id="ARBA00023136"/>
    </source>
</evidence>
<dbReference type="FunFam" id="1.20.1740.10:FF:000001">
    <property type="entry name" value="Amino acid permease"/>
    <property type="match status" value="1"/>
</dbReference>
<evidence type="ECO:0000256" key="1">
    <source>
        <dbReference type="ARBA" id="ARBA00004141"/>
    </source>
</evidence>
<dbReference type="InterPro" id="IPR050524">
    <property type="entry name" value="APC_YAT"/>
</dbReference>
<dbReference type="Proteomes" id="UP001286456">
    <property type="component" value="Unassembled WGS sequence"/>
</dbReference>
<comment type="subcellular location">
    <subcellularLocation>
        <location evidence="1">Membrane</location>
        <topology evidence="1">Multi-pass membrane protein</topology>
    </subcellularLocation>
</comment>
<sequence>MSNSNNTTGRRPASFAGDGKKPSDDHDVESINLDGHPIQSDRLNRALSARQVQMIAIGGTIGTGLFLGTGKSLATGGPASVLIAYLIVGAIVFVTMLSLGEMAAFIPVAGSFCTFAGRFVDDAFGFALTWNYWFNDAVSTAADLVALQLILKYWTDNFPGWGLSLIFWVVLIGVNIATVRAYGELEYWLSLLKVITIIIFIIIGIVVNCGGNTSHHYIGSENWRIPGAPFVGGIGGFASVFVTASFAYGGTESIAITAGETKDPTRNLPKVVKNVFWRILLFYIISVLLIGLNVPYNYPGLNTKSTRTSPFTIVFEMVGSNVAGSFINAVILTSVLSAGNHALFAGTRLMYTLAMEGHAPAVLGKLNRNKVPWVAVLVTGLISGLCFGASFIGAGELWSWLQNIVGVSNQLSWIAIGITSIRFRSALALQGKTHLLPFKNWTYPVGPYLCVILNCFLVLVQGWSCFSPTFNAVDFVSYYIELPVMLLMFVVWKLVKKTKIVSLAEMDLETDVYEADEVVEEKVPWVGRARRILNWIF</sequence>
<feature type="transmembrane region" description="Helical" evidence="8">
    <location>
        <begin position="188"/>
        <end position="207"/>
    </location>
</feature>
<dbReference type="InterPro" id="IPR004841">
    <property type="entry name" value="AA-permease/SLC12A_dom"/>
</dbReference>
<feature type="transmembrane region" description="Helical" evidence="8">
    <location>
        <begin position="441"/>
        <end position="463"/>
    </location>
</feature>
<evidence type="ECO:0000256" key="7">
    <source>
        <dbReference type="SAM" id="MobiDB-lite"/>
    </source>
</evidence>
<feature type="transmembrane region" description="Helical" evidence="8">
    <location>
        <begin position="275"/>
        <end position="296"/>
    </location>
</feature>
<proteinExistence type="predicted"/>
<dbReference type="EMBL" id="JAUEPO010000005">
    <property type="protein sequence ID" value="KAK3320594.1"/>
    <property type="molecule type" value="Genomic_DNA"/>
</dbReference>
<keyword evidence="6 8" id="KW-0472">Membrane</keyword>
<dbReference type="InterPro" id="IPR004840">
    <property type="entry name" value="Amino_acid_permease_CS"/>
</dbReference>
<dbReference type="Pfam" id="PF00324">
    <property type="entry name" value="AA_permease"/>
    <property type="match status" value="1"/>
</dbReference>
<dbReference type="Gene3D" id="1.20.1740.10">
    <property type="entry name" value="Amino acid/polyamine transporter I"/>
    <property type="match status" value="1"/>
</dbReference>
<evidence type="ECO:0000256" key="2">
    <source>
        <dbReference type="ARBA" id="ARBA00022448"/>
    </source>
</evidence>
<dbReference type="GO" id="GO:0016020">
    <property type="term" value="C:membrane"/>
    <property type="evidence" value="ECO:0007669"/>
    <property type="project" value="UniProtKB-SubCell"/>
</dbReference>